<name>A0ABT0A7L3_9SPHN</name>
<dbReference type="SUPFAM" id="SSF47413">
    <property type="entry name" value="lambda repressor-like DNA-binding domains"/>
    <property type="match status" value="1"/>
</dbReference>
<dbReference type="Gene3D" id="1.10.260.40">
    <property type="entry name" value="lambda repressor-like DNA-binding domains"/>
    <property type="match status" value="1"/>
</dbReference>
<dbReference type="Pfam" id="PF13560">
    <property type="entry name" value="HTH_31"/>
    <property type="match status" value="1"/>
</dbReference>
<dbReference type="SMART" id="SM00530">
    <property type="entry name" value="HTH_XRE"/>
    <property type="match status" value="1"/>
</dbReference>
<evidence type="ECO:0000259" key="1">
    <source>
        <dbReference type="PROSITE" id="PS50937"/>
    </source>
</evidence>
<dbReference type="Proteomes" id="UP001162802">
    <property type="component" value="Unassembled WGS sequence"/>
</dbReference>
<proteinExistence type="predicted"/>
<feature type="domain" description="HTH cro/C1-type" evidence="2">
    <location>
        <begin position="5"/>
        <end position="61"/>
    </location>
</feature>
<evidence type="ECO:0000259" key="2">
    <source>
        <dbReference type="PROSITE" id="PS50943"/>
    </source>
</evidence>
<dbReference type="InterPro" id="IPR001387">
    <property type="entry name" value="Cro/C1-type_HTH"/>
</dbReference>
<feature type="domain" description="HTH merR-type" evidence="1">
    <location>
        <begin position="1"/>
        <end position="25"/>
    </location>
</feature>
<organism evidence="3 4">
    <name type="scientific">Novosphingobium mangrovi</name>
    <name type="common">ex Hu et al. 2023</name>
    <dbReference type="NCBI Taxonomy" id="2930094"/>
    <lineage>
        <taxon>Bacteria</taxon>
        <taxon>Pseudomonadati</taxon>
        <taxon>Pseudomonadota</taxon>
        <taxon>Alphaproteobacteria</taxon>
        <taxon>Sphingomonadales</taxon>
        <taxon>Sphingomonadaceae</taxon>
        <taxon>Novosphingobium</taxon>
    </lineage>
</organism>
<gene>
    <name evidence="3" type="ORF">MTR65_00490</name>
</gene>
<comment type="caution">
    <text evidence="3">The sequence shown here is derived from an EMBL/GenBank/DDBJ whole genome shotgun (WGS) entry which is preliminary data.</text>
</comment>
<evidence type="ECO:0000313" key="3">
    <source>
        <dbReference type="EMBL" id="MCJ1959158.1"/>
    </source>
</evidence>
<protein>
    <submittedName>
        <fullName evidence="3">Helix-turn-helix transcriptional regulator</fullName>
    </submittedName>
</protein>
<dbReference type="RefSeq" id="WP_243796271.1">
    <property type="nucleotide sequence ID" value="NZ_JALHAT010000001.1"/>
</dbReference>
<evidence type="ECO:0000313" key="4">
    <source>
        <dbReference type="Proteomes" id="UP001162802"/>
    </source>
</evidence>
<dbReference type="InterPro" id="IPR000551">
    <property type="entry name" value="MerR-type_HTH_dom"/>
</dbReference>
<dbReference type="PROSITE" id="PS50943">
    <property type="entry name" value="HTH_CROC1"/>
    <property type="match status" value="1"/>
</dbReference>
<dbReference type="CDD" id="cd00093">
    <property type="entry name" value="HTH_XRE"/>
    <property type="match status" value="1"/>
</dbReference>
<reference evidence="3" key="1">
    <citation type="submission" date="2022-03" db="EMBL/GenBank/DDBJ databases">
        <title>Identification of a novel bacterium isolated from mangrove sediments.</title>
        <authorList>
            <person name="Pan X."/>
        </authorList>
    </citation>
    <scope>NUCLEOTIDE SEQUENCE</scope>
    <source>
        <strain evidence="3">B2637</strain>
    </source>
</reference>
<dbReference type="EMBL" id="JALHAT010000001">
    <property type="protein sequence ID" value="MCJ1959158.1"/>
    <property type="molecule type" value="Genomic_DNA"/>
</dbReference>
<dbReference type="InterPro" id="IPR010982">
    <property type="entry name" value="Lambda_DNA-bd_dom_sf"/>
</dbReference>
<dbReference type="PROSITE" id="PS50937">
    <property type="entry name" value="HTH_MERR_2"/>
    <property type="match status" value="1"/>
</dbReference>
<accession>A0ABT0A7L3</accession>
<sequence length="198" mass="21269">MLDRIRAIRQQKGMTLADVAAACSPPTTAQTIGRLETGARTLSLDWMNRIAAALGVEAGSLLRAEATSPARMIASHGPTGLRPLTVPQDVLPHSEIDPLARWVVLGIEVAAGDYRAGDQVWMRHLDAGALIAATSHLINREALVPLPGGRVSFGRIVSISTDEERSLVTLLPSLARRPPVRIEDPEWIALAETLVRAL</sequence>
<keyword evidence="4" id="KW-1185">Reference proteome</keyword>